<gene>
    <name evidence="1" type="ORF">GCM10008111_07130</name>
</gene>
<organism evidence="1 2">
    <name type="scientific">Alishewanella tabrizica</name>
    <dbReference type="NCBI Taxonomy" id="671278"/>
    <lineage>
        <taxon>Bacteria</taxon>
        <taxon>Pseudomonadati</taxon>
        <taxon>Pseudomonadota</taxon>
        <taxon>Gammaproteobacteria</taxon>
        <taxon>Alteromonadales</taxon>
        <taxon>Alteromonadaceae</taxon>
        <taxon>Alishewanella</taxon>
    </lineage>
</organism>
<protein>
    <recommendedName>
        <fullName evidence="3">STAS/SEC14 domain-containing protein</fullName>
    </recommendedName>
</protein>
<comment type="caution">
    <text evidence="1">The sequence shown here is derived from an EMBL/GenBank/DDBJ whole genome shotgun (WGS) entry which is preliminary data.</text>
</comment>
<dbReference type="Proteomes" id="UP000634667">
    <property type="component" value="Unassembled WGS sequence"/>
</dbReference>
<keyword evidence="2" id="KW-1185">Reference proteome</keyword>
<reference evidence="2" key="1">
    <citation type="journal article" date="2019" name="Int. J. Syst. Evol. Microbiol.">
        <title>The Global Catalogue of Microorganisms (GCM) 10K type strain sequencing project: providing services to taxonomists for standard genome sequencing and annotation.</title>
        <authorList>
            <consortium name="The Broad Institute Genomics Platform"/>
            <consortium name="The Broad Institute Genome Sequencing Center for Infectious Disease"/>
            <person name="Wu L."/>
            <person name="Ma J."/>
        </authorList>
    </citation>
    <scope>NUCLEOTIDE SEQUENCE [LARGE SCALE GENOMIC DNA]</scope>
    <source>
        <strain evidence="2">KCTC 23723</strain>
    </source>
</reference>
<evidence type="ECO:0008006" key="3">
    <source>
        <dbReference type="Google" id="ProtNLM"/>
    </source>
</evidence>
<proteinExistence type="predicted"/>
<dbReference type="RefSeq" id="WP_189480570.1">
    <property type="nucleotide sequence ID" value="NZ_BMYR01000002.1"/>
</dbReference>
<name>A0ABQ2WHL2_9ALTE</name>
<evidence type="ECO:0000313" key="1">
    <source>
        <dbReference type="EMBL" id="GGW53479.1"/>
    </source>
</evidence>
<dbReference type="EMBL" id="BMYR01000002">
    <property type="protein sequence ID" value="GGW53479.1"/>
    <property type="molecule type" value="Genomic_DNA"/>
</dbReference>
<accession>A0ABQ2WHL2</accession>
<evidence type="ECO:0000313" key="2">
    <source>
        <dbReference type="Proteomes" id="UP000634667"/>
    </source>
</evidence>
<sequence>MAKKAFQLTLQHKVLWVAADGLWTLSTAQDYVKTFRELVSPIMHEPWAIVLDIRGWQVSPAEVFALLVENTHWSYQHNLHHVETICADNAMVMWQFAKATLAEKPAHLVSQIALDEFSAKQSLITAGYIQANSLV</sequence>